<dbReference type="InterPro" id="IPR045706">
    <property type="entry name" value="DUF6062"/>
</dbReference>
<sequence length="253" mass="28637">MEEAVMRYQLDTIPVWDAYKAGGECPLCALRQQNEAMYVDSFLGASVMEPDTRVEVNEKGFCPEHFRQMFAQKNRLGLALITHTYMKDVIASVDAILEGAAEAEGGGLLRRLGGKPSAKENPGAAVRARTGKCVLCERLDYTMRRYAYTLVHLFTHDREFQRAFLDSQGLCLQDTALVLDMAGEMLSGRERTAFFRAVRDVQQKNLERVEKELEWFTLKFDYRNQDKPWGNSRDALERAINKLQGACVHGGEA</sequence>
<name>A0A9D0Z830_9FIRM</name>
<dbReference type="AlphaFoldDB" id="A0A9D0Z830"/>
<evidence type="ECO:0008006" key="3">
    <source>
        <dbReference type="Google" id="ProtNLM"/>
    </source>
</evidence>
<evidence type="ECO:0000313" key="2">
    <source>
        <dbReference type="Proteomes" id="UP000886887"/>
    </source>
</evidence>
<reference evidence="1" key="1">
    <citation type="submission" date="2020-10" db="EMBL/GenBank/DDBJ databases">
        <authorList>
            <person name="Gilroy R."/>
        </authorList>
    </citation>
    <scope>NUCLEOTIDE SEQUENCE</scope>
    <source>
        <strain evidence="1">ChiSxjej2B14-6234</strain>
    </source>
</reference>
<dbReference type="Proteomes" id="UP000886887">
    <property type="component" value="Unassembled WGS sequence"/>
</dbReference>
<dbReference type="Pfam" id="PF19538">
    <property type="entry name" value="DUF6062"/>
    <property type="match status" value="1"/>
</dbReference>
<gene>
    <name evidence="1" type="ORF">IAB73_01845</name>
</gene>
<reference evidence="1" key="2">
    <citation type="journal article" date="2021" name="PeerJ">
        <title>Extensive microbial diversity within the chicken gut microbiome revealed by metagenomics and culture.</title>
        <authorList>
            <person name="Gilroy R."/>
            <person name="Ravi A."/>
            <person name="Getino M."/>
            <person name="Pursley I."/>
            <person name="Horton D.L."/>
            <person name="Alikhan N.F."/>
            <person name="Baker D."/>
            <person name="Gharbi K."/>
            <person name="Hall N."/>
            <person name="Watson M."/>
            <person name="Adriaenssens E.M."/>
            <person name="Foster-Nyarko E."/>
            <person name="Jarju S."/>
            <person name="Secka A."/>
            <person name="Antonio M."/>
            <person name="Oren A."/>
            <person name="Chaudhuri R.R."/>
            <person name="La Ragione R."/>
            <person name="Hildebrand F."/>
            <person name="Pallen M.J."/>
        </authorList>
    </citation>
    <scope>NUCLEOTIDE SEQUENCE</scope>
    <source>
        <strain evidence="1">ChiSxjej2B14-6234</strain>
    </source>
</reference>
<dbReference type="EMBL" id="DVFJ01000006">
    <property type="protein sequence ID" value="HIQ70937.1"/>
    <property type="molecule type" value="Genomic_DNA"/>
</dbReference>
<protein>
    <recommendedName>
        <fullName evidence="3">ABC transporter substrate-binding protein</fullName>
    </recommendedName>
</protein>
<comment type="caution">
    <text evidence="1">The sequence shown here is derived from an EMBL/GenBank/DDBJ whole genome shotgun (WGS) entry which is preliminary data.</text>
</comment>
<organism evidence="1 2">
    <name type="scientific">Candidatus Onthenecus intestinigallinarum</name>
    <dbReference type="NCBI Taxonomy" id="2840875"/>
    <lineage>
        <taxon>Bacteria</taxon>
        <taxon>Bacillati</taxon>
        <taxon>Bacillota</taxon>
        <taxon>Clostridia</taxon>
        <taxon>Eubacteriales</taxon>
        <taxon>Candidatus Onthenecus</taxon>
    </lineage>
</organism>
<accession>A0A9D0Z830</accession>
<evidence type="ECO:0000313" key="1">
    <source>
        <dbReference type="EMBL" id="HIQ70937.1"/>
    </source>
</evidence>
<proteinExistence type="predicted"/>